<protein>
    <submittedName>
        <fullName evidence="5">Cyclic nucleotide-binding domain-containing protein</fullName>
    </submittedName>
</protein>
<evidence type="ECO:0000256" key="2">
    <source>
        <dbReference type="ARBA" id="ARBA00023125"/>
    </source>
</evidence>
<keyword evidence="6" id="KW-1185">Reference proteome</keyword>
<dbReference type="Gene3D" id="1.10.10.10">
    <property type="entry name" value="Winged helix-like DNA-binding domain superfamily/Winged helix DNA-binding domain"/>
    <property type="match status" value="1"/>
</dbReference>
<organism evidence="5 6">
    <name type="scientific">Algicella marina</name>
    <dbReference type="NCBI Taxonomy" id="2683284"/>
    <lineage>
        <taxon>Bacteria</taxon>
        <taxon>Pseudomonadati</taxon>
        <taxon>Pseudomonadota</taxon>
        <taxon>Alphaproteobacteria</taxon>
        <taxon>Rhodobacterales</taxon>
        <taxon>Paracoccaceae</taxon>
        <taxon>Algicella</taxon>
    </lineage>
</organism>
<dbReference type="CDD" id="cd00038">
    <property type="entry name" value="CAP_ED"/>
    <property type="match status" value="1"/>
</dbReference>
<dbReference type="PANTHER" id="PTHR24567:SF26">
    <property type="entry name" value="REGULATORY PROTEIN YEIL"/>
    <property type="match status" value="1"/>
</dbReference>
<dbReference type="EMBL" id="CP046620">
    <property type="protein sequence ID" value="QHQ36620.1"/>
    <property type="molecule type" value="Genomic_DNA"/>
</dbReference>
<name>A0A6P1T4I6_9RHOB</name>
<feature type="domain" description="Cyclic nucleotide-binding" evidence="4">
    <location>
        <begin position="17"/>
        <end position="137"/>
    </location>
</feature>
<dbReference type="SMART" id="SM00100">
    <property type="entry name" value="cNMP"/>
    <property type="match status" value="1"/>
</dbReference>
<dbReference type="SUPFAM" id="SSF46785">
    <property type="entry name" value="Winged helix' DNA-binding domain"/>
    <property type="match status" value="1"/>
</dbReference>
<keyword evidence="3" id="KW-0804">Transcription</keyword>
<evidence type="ECO:0000313" key="5">
    <source>
        <dbReference type="EMBL" id="QHQ36620.1"/>
    </source>
</evidence>
<dbReference type="InterPro" id="IPR018490">
    <property type="entry name" value="cNMP-bd_dom_sf"/>
</dbReference>
<dbReference type="AlphaFoldDB" id="A0A6P1T4I6"/>
<dbReference type="SUPFAM" id="SSF51206">
    <property type="entry name" value="cAMP-binding domain-like"/>
    <property type="match status" value="1"/>
</dbReference>
<evidence type="ECO:0000313" key="6">
    <source>
        <dbReference type="Proteomes" id="UP000464495"/>
    </source>
</evidence>
<evidence type="ECO:0000256" key="1">
    <source>
        <dbReference type="ARBA" id="ARBA00023015"/>
    </source>
</evidence>
<dbReference type="PROSITE" id="PS00889">
    <property type="entry name" value="CNMP_BINDING_2"/>
    <property type="match status" value="1"/>
</dbReference>
<keyword evidence="2" id="KW-0238">DNA-binding</keyword>
<dbReference type="Gene3D" id="2.60.120.10">
    <property type="entry name" value="Jelly Rolls"/>
    <property type="match status" value="1"/>
</dbReference>
<proteinExistence type="predicted"/>
<accession>A0A6P1T4I6</accession>
<dbReference type="Pfam" id="PF13545">
    <property type="entry name" value="HTH_Crp_2"/>
    <property type="match status" value="1"/>
</dbReference>
<dbReference type="InterPro" id="IPR036390">
    <property type="entry name" value="WH_DNA-bd_sf"/>
</dbReference>
<dbReference type="PROSITE" id="PS50042">
    <property type="entry name" value="CNMP_BINDING_3"/>
    <property type="match status" value="1"/>
</dbReference>
<keyword evidence="1" id="KW-0805">Transcription regulation</keyword>
<dbReference type="PANTHER" id="PTHR24567">
    <property type="entry name" value="CRP FAMILY TRANSCRIPTIONAL REGULATORY PROTEIN"/>
    <property type="match status" value="1"/>
</dbReference>
<reference evidence="5 6" key="1">
    <citation type="submission" date="2019-12" db="EMBL/GenBank/DDBJ databases">
        <title>Complete genome sequence of Algicella marina strain 9Alg 56(T) isolated from the red alga Tichocarpus crinitus.</title>
        <authorList>
            <person name="Kim S.-G."/>
            <person name="Nedashkovskaya O.I."/>
        </authorList>
    </citation>
    <scope>NUCLEOTIDE SEQUENCE [LARGE SCALE GENOMIC DNA]</scope>
    <source>
        <strain evidence="5 6">9Alg 56</strain>
    </source>
</reference>
<dbReference type="InterPro" id="IPR018488">
    <property type="entry name" value="cNMP-bd_CS"/>
</dbReference>
<gene>
    <name evidence="5" type="ORF">GO499_16285</name>
</gene>
<dbReference type="GO" id="GO:0003700">
    <property type="term" value="F:DNA-binding transcription factor activity"/>
    <property type="evidence" value="ECO:0007669"/>
    <property type="project" value="TreeGrafter"/>
</dbReference>
<dbReference type="GO" id="GO:0005829">
    <property type="term" value="C:cytosol"/>
    <property type="evidence" value="ECO:0007669"/>
    <property type="project" value="TreeGrafter"/>
</dbReference>
<dbReference type="GO" id="GO:0003677">
    <property type="term" value="F:DNA binding"/>
    <property type="evidence" value="ECO:0007669"/>
    <property type="project" value="UniProtKB-KW"/>
</dbReference>
<dbReference type="InterPro" id="IPR050397">
    <property type="entry name" value="Env_Response_Regulators"/>
</dbReference>
<dbReference type="RefSeq" id="WP_161863167.1">
    <property type="nucleotide sequence ID" value="NZ_CP046620.1"/>
</dbReference>
<dbReference type="KEGG" id="amaq:GO499_16285"/>
<sequence length="235" mass="26727">MVRYNGNLEVQYPEDTLLGQLEPATRTALEKVWTVTRYGSGQVVLDHEEDSFDVLFLLEGAVRVHNFSAKGREVSFSNISEGDCVGEFAVIDHEPRSASVLATEESRIARVSDTQFREILATHPDISFALLKRLVGKLREMTRRVSEFTAHKADDRIRLELIRMFRAVESRDGSAELRKPPTQADLAAFVFTNREAVAREIGRMRKAKVLERRGRGMFVPSVDALEEYRAERRSD</sequence>
<dbReference type="Pfam" id="PF00027">
    <property type="entry name" value="cNMP_binding"/>
    <property type="match status" value="1"/>
</dbReference>
<dbReference type="InterPro" id="IPR036388">
    <property type="entry name" value="WH-like_DNA-bd_sf"/>
</dbReference>
<dbReference type="InterPro" id="IPR000595">
    <property type="entry name" value="cNMP-bd_dom"/>
</dbReference>
<evidence type="ECO:0000256" key="3">
    <source>
        <dbReference type="ARBA" id="ARBA00023163"/>
    </source>
</evidence>
<dbReference type="Proteomes" id="UP000464495">
    <property type="component" value="Chromosome"/>
</dbReference>
<dbReference type="InterPro" id="IPR012318">
    <property type="entry name" value="HTH_CRP"/>
</dbReference>
<dbReference type="InterPro" id="IPR014710">
    <property type="entry name" value="RmlC-like_jellyroll"/>
</dbReference>
<evidence type="ECO:0000259" key="4">
    <source>
        <dbReference type="PROSITE" id="PS50042"/>
    </source>
</evidence>